<dbReference type="InterPro" id="IPR023346">
    <property type="entry name" value="Lysozyme-like_dom_sf"/>
</dbReference>
<dbReference type="GO" id="GO:0042742">
    <property type="term" value="P:defense response to bacterium"/>
    <property type="evidence" value="ECO:0007669"/>
    <property type="project" value="UniProtKB-KW"/>
</dbReference>
<evidence type="ECO:0000313" key="9">
    <source>
        <dbReference type="Proteomes" id="UP000515703"/>
    </source>
</evidence>
<reference evidence="8 9" key="2">
    <citation type="submission" date="2020-08" db="EMBL/GenBank/DDBJ databases">
        <authorList>
            <person name="Ueki A."/>
            <person name="Tonouchi A."/>
        </authorList>
    </citation>
    <scope>NUCLEOTIDE SEQUENCE [LARGE SCALE GENOMIC DNA]</scope>
    <source>
        <strain evidence="8 9">CTTW</strain>
    </source>
</reference>
<organism evidence="8 9">
    <name type="scientific">Anaerocolumna chitinilytica</name>
    <dbReference type="NCBI Taxonomy" id="1727145"/>
    <lineage>
        <taxon>Bacteria</taxon>
        <taxon>Bacillati</taxon>
        <taxon>Bacillota</taxon>
        <taxon>Clostridia</taxon>
        <taxon>Lachnospirales</taxon>
        <taxon>Lachnospiraceae</taxon>
        <taxon>Anaerocolumna</taxon>
    </lineage>
</organism>
<name>A0A7M3SAH2_9FIRM</name>
<dbReference type="PANTHER" id="PTHR38107">
    <property type="match status" value="1"/>
</dbReference>
<evidence type="ECO:0000256" key="3">
    <source>
        <dbReference type="ARBA" id="ARBA00022638"/>
    </source>
</evidence>
<dbReference type="Pfam" id="PF00959">
    <property type="entry name" value="Phage_lysozyme"/>
    <property type="match status" value="1"/>
</dbReference>
<dbReference type="InterPro" id="IPR033907">
    <property type="entry name" value="Endolysin_autolysin"/>
</dbReference>
<accession>A0A7M3SAH2</accession>
<evidence type="ECO:0000256" key="2">
    <source>
        <dbReference type="ARBA" id="ARBA00022529"/>
    </source>
</evidence>
<dbReference type="InterPro" id="IPR051018">
    <property type="entry name" value="Bacteriophage_GH24"/>
</dbReference>
<dbReference type="RefSeq" id="WP_185257136.1">
    <property type="nucleotide sequence ID" value="NZ_AP023368.1"/>
</dbReference>
<evidence type="ECO:0000313" key="8">
    <source>
        <dbReference type="EMBL" id="BCK01590.1"/>
    </source>
</evidence>
<evidence type="ECO:0000256" key="1">
    <source>
        <dbReference type="ARBA" id="ARBA00000632"/>
    </source>
</evidence>
<dbReference type="InterPro" id="IPR023347">
    <property type="entry name" value="Lysozyme_dom_sf"/>
</dbReference>
<dbReference type="PANTHER" id="PTHR38107:SF3">
    <property type="entry name" value="LYSOZYME RRRD-RELATED"/>
    <property type="match status" value="1"/>
</dbReference>
<dbReference type="InterPro" id="IPR034690">
    <property type="entry name" value="Endolysin_T4_type"/>
</dbReference>
<keyword evidence="9" id="KW-1185">Reference proteome</keyword>
<dbReference type="KEGG" id="acht:bsdcttw_46300"/>
<keyword evidence="6 7" id="KW-0326">Glycosidase</keyword>
<dbReference type="SUPFAM" id="SSF53955">
    <property type="entry name" value="Lysozyme-like"/>
    <property type="match status" value="1"/>
</dbReference>
<proteinExistence type="inferred from homology"/>
<dbReference type="Proteomes" id="UP000515703">
    <property type="component" value="Chromosome"/>
</dbReference>
<keyword evidence="4 7" id="KW-0378">Hydrolase</keyword>
<keyword evidence="2 7" id="KW-0929">Antimicrobial</keyword>
<dbReference type="GO" id="GO:0031640">
    <property type="term" value="P:killing of cells of another organism"/>
    <property type="evidence" value="ECO:0007669"/>
    <property type="project" value="UniProtKB-KW"/>
</dbReference>
<dbReference type="EC" id="3.2.1.17" evidence="7"/>
<keyword evidence="5" id="KW-1035">Host cytoplasm</keyword>
<evidence type="ECO:0000256" key="6">
    <source>
        <dbReference type="ARBA" id="ARBA00023295"/>
    </source>
</evidence>
<dbReference type="GO" id="GO:0003796">
    <property type="term" value="F:lysozyme activity"/>
    <property type="evidence" value="ECO:0007669"/>
    <property type="project" value="UniProtKB-EC"/>
</dbReference>
<comment type="catalytic activity">
    <reaction evidence="1 7">
        <text>Hydrolysis of (1-&gt;4)-beta-linkages between N-acetylmuramic acid and N-acetyl-D-glucosamine residues in a peptidoglycan and between N-acetyl-D-glucosamine residues in chitodextrins.</text>
        <dbReference type="EC" id="3.2.1.17"/>
    </reaction>
</comment>
<gene>
    <name evidence="8" type="ORF">bsdcttw_46300</name>
</gene>
<comment type="similarity">
    <text evidence="7">Belongs to the glycosyl hydrolase 24 family.</text>
</comment>
<dbReference type="Gene3D" id="1.10.530.40">
    <property type="match status" value="1"/>
</dbReference>
<sequence>MNKTTSTAGIALIKRFEGCRLEAYKCPADVWTIGYGHTGSVDGKAIGAGMKITLQKADELLKADLAKFEAKVNKYDKYKWTQNEFDAMVSFAYNIGNIDQLTAKGTRTKDMIAAKLPAYNKAAGKVLAGLTKRRKAEQELFLRK</sequence>
<dbReference type="GO" id="GO:0016998">
    <property type="term" value="P:cell wall macromolecule catabolic process"/>
    <property type="evidence" value="ECO:0007669"/>
    <property type="project" value="InterPro"/>
</dbReference>
<dbReference type="HAMAP" id="MF_04110">
    <property type="entry name" value="ENDOLYSIN_T4"/>
    <property type="match status" value="1"/>
</dbReference>
<dbReference type="CDD" id="cd00737">
    <property type="entry name" value="lyz_endolysin_autolysin"/>
    <property type="match status" value="1"/>
</dbReference>
<dbReference type="InterPro" id="IPR002196">
    <property type="entry name" value="Glyco_hydro_24"/>
</dbReference>
<protein>
    <recommendedName>
        <fullName evidence="7">Lysozyme</fullName>
        <ecNumber evidence="7">3.2.1.17</ecNumber>
    </recommendedName>
</protein>
<dbReference type="AlphaFoldDB" id="A0A7M3SAH2"/>
<keyword evidence="3 7" id="KW-0081">Bacteriolytic enzyme</keyword>
<dbReference type="EMBL" id="AP023368">
    <property type="protein sequence ID" value="BCK01590.1"/>
    <property type="molecule type" value="Genomic_DNA"/>
</dbReference>
<evidence type="ECO:0000256" key="5">
    <source>
        <dbReference type="ARBA" id="ARBA00023200"/>
    </source>
</evidence>
<reference evidence="8 9" key="1">
    <citation type="submission" date="2020-08" db="EMBL/GenBank/DDBJ databases">
        <title>Draft genome sequencing of an Anaerocolumna strain isolated from anoxic soil subjected to BSD treatment.</title>
        <authorList>
            <person name="Uek A."/>
            <person name="Tonouchi A."/>
        </authorList>
    </citation>
    <scope>NUCLEOTIDE SEQUENCE [LARGE SCALE GENOMIC DNA]</scope>
    <source>
        <strain evidence="8 9">CTTW</strain>
    </source>
</reference>
<evidence type="ECO:0000256" key="7">
    <source>
        <dbReference type="RuleBase" id="RU003788"/>
    </source>
</evidence>
<dbReference type="GO" id="GO:0009253">
    <property type="term" value="P:peptidoglycan catabolic process"/>
    <property type="evidence" value="ECO:0007669"/>
    <property type="project" value="InterPro"/>
</dbReference>
<evidence type="ECO:0000256" key="4">
    <source>
        <dbReference type="ARBA" id="ARBA00022801"/>
    </source>
</evidence>